<keyword evidence="3" id="KW-0804">Transcription</keyword>
<dbReference type="GO" id="GO:0006355">
    <property type="term" value="P:regulation of DNA-templated transcription"/>
    <property type="evidence" value="ECO:0007669"/>
    <property type="project" value="InterPro"/>
</dbReference>
<dbReference type="STRING" id="1367847.JCM7686_1285"/>
<dbReference type="PROSITE" id="PS50043">
    <property type="entry name" value="HTH_LUXR_2"/>
    <property type="match status" value="1"/>
</dbReference>
<dbReference type="HOGENOM" id="CLU_092784_0_0_5"/>
<keyword evidence="2" id="KW-0238">DNA-binding</keyword>
<proteinExistence type="predicted"/>
<dbReference type="GO" id="GO:0003677">
    <property type="term" value="F:DNA binding"/>
    <property type="evidence" value="ECO:0007669"/>
    <property type="project" value="UniProtKB-KW"/>
</dbReference>
<dbReference type="OrthoDB" id="3679796at2"/>
<dbReference type="Proteomes" id="UP000015480">
    <property type="component" value="Chromosome"/>
</dbReference>
<dbReference type="PATRIC" id="fig|1367847.3.peg.1252"/>
<dbReference type="Pfam" id="PF03472">
    <property type="entry name" value="Autoind_bind"/>
    <property type="match status" value="1"/>
</dbReference>
<dbReference type="InterPro" id="IPR016032">
    <property type="entry name" value="Sig_transdc_resp-reg_C-effctor"/>
</dbReference>
<evidence type="ECO:0000256" key="3">
    <source>
        <dbReference type="ARBA" id="ARBA00023163"/>
    </source>
</evidence>
<organism evidence="5 6">
    <name type="scientific">Paracoccus aminophilus JCM 7686</name>
    <dbReference type="NCBI Taxonomy" id="1367847"/>
    <lineage>
        <taxon>Bacteria</taxon>
        <taxon>Pseudomonadati</taxon>
        <taxon>Pseudomonadota</taxon>
        <taxon>Alphaproteobacteria</taxon>
        <taxon>Rhodobacterales</taxon>
        <taxon>Paracoccaceae</taxon>
        <taxon>Paracoccus</taxon>
    </lineage>
</organism>
<feature type="domain" description="HTH luxR-type" evidence="4">
    <location>
        <begin position="177"/>
        <end position="242"/>
    </location>
</feature>
<dbReference type="InterPro" id="IPR036388">
    <property type="entry name" value="WH-like_DNA-bd_sf"/>
</dbReference>
<dbReference type="Gene3D" id="3.30.450.80">
    <property type="entry name" value="Transcription factor LuxR-like, autoinducer-binding domain"/>
    <property type="match status" value="1"/>
</dbReference>
<protein>
    <submittedName>
        <fullName evidence="5">Transcriptional regulator, LuxR family</fullName>
    </submittedName>
</protein>
<evidence type="ECO:0000313" key="6">
    <source>
        <dbReference type="Proteomes" id="UP000015480"/>
    </source>
</evidence>
<name>S5YT28_PARAH</name>
<gene>
    <name evidence="5" type="ORF">JCM7686_1285</name>
</gene>
<dbReference type="KEGG" id="pami:JCM7686_1285"/>
<dbReference type="InterPro" id="IPR036693">
    <property type="entry name" value="TF_LuxR_autoind-bd_dom_sf"/>
</dbReference>
<keyword evidence="6" id="KW-1185">Reference proteome</keyword>
<dbReference type="eggNOG" id="COG2197">
    <property type="taxonomic scope" value="Bacteria"/>
</dbReference>
<evidence type="ECO:0000256" key="1">
    <source>
        <dbReference type="ARBA" id="ARBA00023015"/>
    </source>
</evidence>
<dbReference type="AlphaFoldDB" id="S5YT28"/>
<dbReference type="InterPro" id="IPR000792">
    <property type="entry name" value="Tscrpt_reg_LuxR_C"/>
</dbReference>
<dbReference type="Gene3D" id="1.10.10.10">
    <property type="entry name" value="Winged helix-like DNA-binding domain superfamily/Winged helix DNA-binding domain"/>
    <property type="match status" value="1"/>
</dbReference>
<dbReference type="PANTHER" id="PTHR44688">
    <property type="entry name" value="DNA-BINDING TRANSCRIPTIONAL ACTIVATOR DEVR_DOSR"/>
    <property type="match status" value="1"/>
</dbReference>
<accession>S5YT28</accession>
<dbReference type="SUPFAM" id="SSF46894">
    <property type="entry name" value="C-terminal effector domain of the bipartite response regulators"/>
    <property type="match status" value="1"/>
</dbReference>
<dbReference type="Pfam" id="PF00196">
    <property type="entry name" value="GerE"/>
    <property type="match status" value="1"/>
</dbReference>
<evidence type="ECO:0000259" key="4">
    <source>
        <dbReference type="PROSITE" id="PS50043"/>
    </source>
</evidence>
<evidence type="ECO:0000313" key="5">
    <source>
        <dbReference type="EMBL" id="AGT08386.1"/>
    </source>
</evidence>
<dbReference type="EMBL" id="CP006650">
    <property type="protein sequence ID" value="AGT08386.1"/>
    <property type="molecule type" value="Genomic_DNA"/>
</dbReference>
<evidence type="ECO:0000256" key="2">
    <source>
        <dbReference type="ARBA" id="ARBA00023125"/>
    </source>
</evidence>
<keyword evidence="1" id="KW-0805">Transcription regulation</keyword>
<reference evidence="5 6" key="1">
    <citation type="journal article" date="2014" name="BMC Genomics">
        <title>Architecture and functions of a multipartite genome of the methylotrophic bacterium Paracoccus aminophilus JCM 7686, containing primary and secondary chromids.</title>
        <authorList>
            <person name="Dziewit L."/>
            <person name="Czarnecki J."/>
            <person name="Wibberg D."/>
            <person name="Radlinska M."/>
            <person name="Mrozek P."/>
            <person name="Szymczak M."/>
            <person name="Schluter A."/>
            <person name="Puhler A."/>
            <person name="Bartosik D."/>
        </authorList>
    </citation>
    <scope>NUCLEOTIDE SEQUENCE [LARGE SCALE GENOMIC DNA]</scope>
    <source>
        <strain evidence="5">JCM 7686</strain>
    </source>
</reference>
<dbReference type="InterPro" id="IPR005143">
    <property type="entry name" value="TF_LuxR_autoind-bd_dom"/>
</dbReference>
<dbReference type="SUPFAM" id="SSF75516">
    <property type="entry name" value="Pheromone-binding domain of LuxR-like quorum-sensing transcription factors"/>
    <property type="match status" value="1"/>
</dbReference>
<dbReference type="PANTHER" id="PTHR44688:SF16">
    <property type="entry name" value="DNA-BINDING TRANSCRIPTIONAL ACTIVATOR DEVR_DOSR"/>
    <property type="match status" value="1"/>
</dbReference>
<dbReference type="SMART" id="SM00421">
    <property type="entry name" value="HTH_LUXR"/>
    <property type="match status" value="1"/>
</dbReference>
<dbReference type="RefSeq" id="WP_020950024.1">
    <property type="nucleotide sequence ID" value="NC_022041.1"/>
</dbReference>
<dbReference type="CDD" id="cd06170">
    <property type="entry name" value="LuxR_C_like"/>
    <property type="match status" value="1"/>
</dbReference>
<dbReference type="PRINTS" id="PR00038">
    <property type="entry name" value="HTHLUXR"/>
</dbReference>
<sequence length="262" mass="28760">MLQHIEPFSRMQSVAEVWSYLSNALTQLGFPFTHYTVTRVLESDSVAMPCDKITLSNLPHGLIERFRLGDLSQTAPLHRWLNEHGGVSSLERVFNDWDRGALSPREIATLTAFLERGHLAAYGISLHHIAPRHQGTIVLGAPVGMTQPELDLIWDRHHAQAIALASLAQMRIASLPFGGGLLPLTQRQREVLECISAGKSTAEIAEILKISAPTVEKHLRLARSTLGVRTTAQAIVLASLRNQIFIAEPRPLPGEISGSRAA</sequence>